<accession>A0A1M6SN55</accession>
<dbReference type="InterPro" id="IPR026444">
    <property type="entry name" value="Secre_tail"/>
</dbReference>
<dbReference type="RefSeq" id="WP_245771942.1">
    <property type="nucleotide sequence ID" value="NZ_FRAU01000003.1"/>
</dbReference>
<proteinExistence type="predicted"/>
<dbReference type="EMBL" id="FRAU01000003">
    <property type="protein sequence ID" value="SHK46181.1"/>
    <property type="molecule type" value="Genomic_DNA"/>
</dbReference>
<dbReference type="NCBIfam" id="TIGR04183">
    <property type="entry name" value="Por_Secre_tail"/>
    <property type="match status" value="1"/>
</dbReference>
<dbReference type="Pfam" id="PF13860">
    <property type="entry name" value="FlgD_ig"/>
    <property type="match status" value="1"/>
</dbReference>
<name>A0A1M6SN55_9BACT</name>
<evidence type="ECO:0000256" key="2">
    <source>
        <dbReference type="SAM" id="SignalP"/>
    </source>
</evidence>
<keyword evidence="1 2" id="KW-0732">Signal</keyword>
<gene>
    <name evidence="4" type="ORF">SAMN04488087_1158</name>
</gene>
<dbReference type="SUPFAM" id="SSF69318">
    <property type="entry name" value="Integrin alpha N-terminal domain"/>
    <property type="match status" value="1"/>
</dbReference>
<evidence type="ECO:0000313" key="5">
    <source>
        <dbReference type="Proteomes" id="UP000185812"/>
    </source>
</evidence>
<dbReference type="Pfam" id="PF13517">
    <property type="entry name" value="FG-GAP_3"/>
    <property type="match status" value="2"/>
</dbReference>
<feature type="signal peptide" evidence="2">
    <location>
        <begin position="1"/>
        <end position="23"/>
    </location>
</feature>
<dbReference type="AlphaFoldDB" id="A0A1M6SN55"/>
<evidence type="ECO:0000313" key="4">
    <source>
        <dbReference type="EMBL" id="SHK46181.1"/>
    </source>
</evidence>
<keyword evidence="5" id="KW-1185">Reference proteome</keyword>
<dbReference type="Gene3D" id="2.60.40.4070">
    <property type="match status" value="1"/>
</dbReference>
<reference evidence="5" key="1">
    <citation type="submission" date="2016-11" db="EMBL/GenBank/DDBJ databases">
        <authorList>
            <person name="Varghese N."/>
            <person name="Submissions S."/>
        </authorList>
    </citation>
    <scope>NUCLEOTIDE SEQUENCE [LARGE SCALE GENOMIC DNA]</scope>
    <source>
        <strain evidence="5">DSM 22212</strain>
    </source>
</reference>
<dbReference type="Proteomes" id="UP000185812">
    <property type="component" value="Unassembled WGS sequence"/>
</dbReference>
<dbReference type="InterPro" id="IPR025965">
    <property type="entry name" value="FlgD/Vpr_Ig-like"/>
</dbReference>
<dbReference type="PANTHER" id="PTHR44103:SF1">
    <property type="entry name" value="PROPROTEIN CONVERTASE P"/>
    <property type="match status" value="1"/>
</dbReference>
<feature type="domain" description="FlgD/Vpr Ig-like" evidence="3">
    <location>
        <begin position="844"/>
        <end position="898"/>
    </location>
</feature>
<evidence type="ECO:0000256" key="1">
    <source>
        <dbReference type="ARBA" id="ARBA00022729"/>
    </source>
</evidence>
<dbReference type="PANTHER" id="PTHR44103">
    <property type="entry name" value="PROPROTEIN CONVERTASE P"/>
    <property type="match status" value="1"/>
</dbReference>
<organism evidence="4 5">
    <name type="scientific">Rhodothermus profundi</name>
    <dbReference type="NCBI Taxonomy" id="633813"/>
    <lineage>
        <taxon>Bacteria</taxon>
        <taxon>Pseudomonadati</taxon>
        <taxon>Rhodothermota</taxon>
        <taxon>Rhodothermia</taxon>
        <taxon>Rhodothermales</taxon>
        <taxon>Rhodothermaceae</taxon>
        <taxon>Rhodothermus</taxon>
    </lineage>
</organism>
<dbReference type="Gene3D" id="2.130.10.130">
    <property type="entry name" value="Integrin alpha, N-terminal"/>
    <property type="match status" value="1"/>
</dbReference>
<dbReference type="STRING" id="633813.SAMN04488087_1158"/>
<protein>
    <submittedName>
        <fullName evidence="4">Por secretion system C-terminal sorting domain-containing protein</fullName>
    </submittedName>
</protein>
<dbReference type="InterPro" id="IPR028994">
    <property type="entry name" value="Integrin_alpha_N"/>
</dbReference>
<dbReference type="InterPro" id="IPR013517">
    <property type="entry name" value="FG-GAP"/>
</dbReference>
<sequence length="914" mass="98495">MPKATPLCILAMLWLAWPLQAQKTDYVFNVPVSDNFQDPYTVGYHSGARGAYGPCDMDGDGLVEVLVTDYSGGGRVYVIENKGVDTWELVYATPWVDSTSTSYNSRFAVCGDLDGDGKGEFMFLSGRNYSATNPLVGQLNLRPGLFVYEFTGTDDDYGTGPASIYDFPDDLPDRWVSEQMTVLDVDGDGQQELLFPNNGRNNRYDNWYILSVTGDIGSGFEVWVEEVRISSRASEDFDPVNRGGGSPYAILPADLDGDGSYELSMHSWNNFNFTNGDVIGPNQYQFPDANAQNVYVRASNRDHVALFGGVVVDINGDGDDEVFYPNFYTGQIAILNYESGENPLEITTEQLIFPLLEGPTNLGITAGDLDGDGHMELIGAGYSYSGKAFTAGEPSYFIRIAEFTGTDPEDPNAYTLLDVNTALPIDSTTFNVIFRDSAGVRSRYYEPSGGNDPYFPAKLAYLGDPDGDGKREVVVSFQGVDDSLDTYDEVWTESVQAQQWTLARSGRDVAYSSSNNLVLFLTTAAAAKQDPPLLLALDPDDGSEVDTLDLTGVSGGDEPLNALAASGAVLAATNLVNDISTTALRLYLWTGAFTGAPRVILDTTLASGGRFGNTLGLIVGGDTVVFVGGDTQILRTGSDGQLFLINLPAQGAASGGIAAVSATQLWINGAGQPVRLIDDAGQVLATIDASVVPLDAASVAHYRFTPDFAEFTVDLLAVGPDNAGTFYLVDVTDPQNPRLVGTTSAGSGASISGVGGAVTMDTRQRQIVGLVPNASVTAYPFTYGYVRTLRERKAAPARAFMRIIASDGLTVDIDQERVILPSDYKLSAAYPNPFREQMQFTVTLPLAKRITVRIYDMLGRTVRTLAQDALYGPGTHTFSWDGTDAAGNRVASGLYFYTLEFGHFRKVGRVMLVR</sequence>
<evidence type="ECO:0000259" key="3">
    <source>
        <dbReference type="Pfam" id="PF13860"/>
    </source>
</evidence>
<feature type="chain" id="PRO_5012387128" evidence="2">
    <location>
        <begin position="24"/>
        <end position="914"/>
    </location>
</feature>